<dbReference type="Proteomes" id="UP000525652">
    <property type="component" value="Unassembled WGS sequence"/>
</dbReference>
<accession>A0A7X1E404</accession>
<name>A0A7X1E404_9BACT</name>
<organism evidence="2 3">
    <name type="scientific">Puniceicoccus vermicola</name>
    <dbReference type="NCBI Taxonomy" id="388746"/>
    <lineage>
        <taxon>Bacteria</taxon>
        <taxon>Pseudomonadati</taxon>
        <taxon>Verrucomicrobiota</taxon>
        <taxon>Opitutia</taxon>
        <taxon>Puniceicoccales</taxon>
        <taxon>Puniceicoccaceae</taxon>
        <taxon>Puniceicoccus</taxon>
    </lineage>
</organism>
<proteinExistence type="predicted"/>
<comment type="caution">
    <text evidence="2">The sequence shown here is derived from an EMBL/GenBank/DDBJ whole genome shotgun (WGS) entry which is preliminary data.</text>
</comment>
<feature type="region of interest" description="Disordered" evidence="1">
    <location>
        <begin position="71"/>
        <end position="91"/>
    </location>
</feature>
<evidence type="ECO:0000256" key="1">
    <source>
        <dbReference type="SAM" id="MobiDB-lite"/>
    </source>
</evidence>
<gene>
    <name evidence="2" type="ORF">H5P30_09835</name>
</gene>
<dbReference type="RefSeq" id="WP_185692775.1">
    <property type="nucleotide sequence ID" value="NZ_JACHVA010000082.1"/>
</dbReference>
<reference evidence="2 3" key="1">
    <citation type="submission" date="2020-07" db="EMBL/GenBank/DDBJ databases">
        <authorList>
            <person name="Feng X."/>
        </authorList>
    </citation>
    <scope>NUCLEOTIDE SEQUENCE [LARGE SCALE GENOMIC DNA]</scope>
    <source>
        <strain evidence="2 3">JCM14086</strain>
    </source>
</reference>
<dbReference type="EMBL" id="JACHVA010000082">
    <property type="protein sequence ID" value="MBC2602075.1"/>
    <property type="molecule type" value="Genomic_DNA"/>
</dbReference>
<protein>
    <submittedName>
        <fullName evidence="2">Uncharacterized protein</fullName>
    </submittedName>
</protein>
<dbReference type="AlphaFoldDB" id="A0A7X1E404"/>
<evidence type="ECO:0000313" key="2">
    <source>
        <dbReference type="EMBL" id="MBC2602075.1"/>
    </source>
</evidence>
<keyword evidence="3" id="KW-1185">Reference proteome</keyword>
<evidence type="ECO:0000313" key="3">
    <source>
        <dbReference type="Proteomes" id="UP000525652"/>
    </source>
</evidence>
<sequence>MEKNFKFSKDGHKIAKKDWQRFWKLWQSSSKDTREKIRKALGSRGLGAKSWFDLVELLGFDAESLSPKQRGVSKALDAKTRKGSNPPRMGFVYDSGQNGKYKLTVGNTSVIAVNQKGKNHIQAAIRRRAAAFRNNVKNDIFKDADQVAARYPGIRSRLSP</sequence>